<evidence type="ECO:0000256" key="1">
    <source>
        <dbReference type="ARBA" id="ARBA00008894"/>
    </source>
</evidence>
<dbReference type="PANTHER" id="PTHR15140">
    <property type="entry name" value="TUBULIN-SPECIFIC CHAPERONE E"/>
    <property type="match status" value="1"/>
</dbReference>
<feature type="domain" description="NB-ARC" evidence="9">
    <location>
        <begin position="416"/>
        <end position="535"/>
    </location>
</feature>
<protein>
    <recommendedName>
        <fullName evidence="9">NB-ARC domain-containing protein</fullName>
    </recommendedName>
</protein>
<dbReference type="PRINTS" id="PR00364">
    <property type="entry name" value="DISEASERSIST"/>
</dbReference>
<dbReference type="SUPFAM" id="SSF52540">
    <property type="entry name" value="P-loop containing nucleoside triphosphate hydrolases"/>
    <property type="match status" value="1"/>
</dbReference>
<dbReference type="GO" id="GO:0006952">
    <property type="term" value="P:defense response"/>
    <property type="evidence" value="ECO:0007669"/>
    <property type="project" value="UniProtKB-KW"/>
</dbReference>
<dbReference type="Proteomes" id="UP000222542">
    <property type="component" value="Unassembled WGS sequence"/>
</dbReference>
<evidence type="ECO:0000256" key="6">
    <source>
        <dbReference type="ARBA" id="ARBA00022840"/>
    </source>
</evidence>
<keyword evidence="11" id="KW-1185">Reference proteome</keyword>
<proteinExistence type="inferred from homology"/>
<keyword evidence="6" id="KW-0067">ATP-binding</keyword>
<reference evidence="10 11" key="2">
    <citation type="journal article" date="2017" name="Genome Biol.">
        <title>New reference genome sequences of hot pepper reveal the massive evolution of plant disease-resistance genes by retroduplication.</title>
        <authorList>
            <person name="Kim S."/>
            <person name="Park J."/>
            <person name="Yeom S.I."/>
            <person name="Kim Y.M."/>
            <person name="Seo E."/>
            <person name="Kim K.T."/>
            <person name="Kim M.S."/>
            <person name="Lee J.M."/>
            <person name="Cheong K."/>
            <person name="Shin H.S."/>
            <person name="Kim S.B."/>
            <person name="Han K."/>
            <person name="Lee J."/>
            <person name="Park M."/>
            <person name="Lee H.A."/>
            <person name="Lee H.Y."/>
            <person name="Lee Y."/>
            <person name="Oh S."/>
            <person name="Lee J.H."/>
            <person name="Choi E."/>
            <person name="Choi E."/>
            <person name="Lee S.E."/>
            <person name="Jeon J."/>
            <person name="Kim H."/>
            <person name="Choi G."/>
            <person name="Song H."/>
            <person name="Lee J."/>
            <person name="Lee S.C."/>
            <person name="Kwon J.K."/>
            <person name="Lee H.Y."/>
            <person name="Koo N."/>
            <person name="Hong Y."/>
            <person name="Kim R.W."/>
            <person name="Kang W.H."/>
            <person name="Huh J.H."/>
            <person name="Kang B.C."/>
            <person name="Yang T.J."/>
            <person name="Lee Y.H."/>
            <person name="Bennetzen J.L."/>
            <person name="Choi D."/>
        </authorList>
    </citation>
    <scope>NUCLEOTIDE SEQUENCE [LARGE SCALE GENOMIC DNA]</scope>
    <source>
        <strain evidence="11">cv. CM334</strain>
    </source>
</reference>
<keyword evidence="7" id="KW-0175">Coiled coil</keyword>
<dbReference type="Gene3D" id="3.80.10.10">
    <property type="entry name" value="Ribonuclease Inhibitor"/>
    <property type="match status" value="2"/>
</dbReference>
<name>A0A2G2Z7G7_CAPAN</name>
<dbReference type="InterPro" id="IPR032675">
    <property type="entry name" value="LRR_dom_sf"/>
</dbReference>
<evidence type="ECO:0000256" key="8">
    <source>
        <dbReference type="SAM" id="MobiDB-lite"/>
    </source>
</evidence>
<feature type="coiled-coil region" evidence="7">
    <location>
        <begin position="214"/>
        <end position="262"/>
    </location>
</feature>
<dbReference type="AlphaFoldDB" id="A0A2G2Z7G7"/>
<evidence type="ECO:0000256" key="5">
    <source>
        <dbReference type="ARBA" id="ARBA00022821"/>
    </source>
</evidence>
<sequence length="1140" mass="132103">MKAVLTHNDLNKALDGKSKKPDSMNDEEWEELDEKEISAIQLSLSKEAYDLLNFPTIGQLPRTKLEGIVSRETNNVRQLQQTEYAIPQKVCCNIRDFHGLILNGYIEREIVEYVLPQLQRMAEKVGIFLWDDLTSEDSKVFKLAHLLMKLIPIKLEYLIHLQEHMVTFITTTTPGAQNIHVMIEFLLIILTDVPKDFIHHDKLFDLLACVGALIREVSTLVRNLEEKSRNEESNDETSRATLDLLEEKIELLKEDLKNDYLKAPDSFQCFPMSDGSLFMHLLLIHLNDLLDSNSYSIALIKDEITLMKETLEFIRLFFVNVEQGLYKDPWARVLDVAYEAKDVIDSIIVRANGLLHLIFSLPITMKKIKLIKEDASQLSEKIPKNKSLIAVNSPKNPVERKSLTTSKIIVGFKEETNWLISKLTSGPKDLDVISITGMPGSGKTTLAYKVYNDESVCSHFDLRAWCTVNQDYEEKKLLMKLFNQVTGSDLKFSEDIDVADELRRKLHRKRYLIVLDDVWDIDTWDDLTRPFHGKSNTDPLNLRSLRPEERREKTTSVWHDVRNNLNSFIFGSEVDVMKVIELSYGHLPLQLKPCFLYLARYPKDREIYRGDDPTCQLHDLVHDFCLIKAKEEKLFEQQISSSDPSFSSSDLMPRMVNISYNKEQFGLNNFILFISKMKKHSCKSLCSLEITGDEMEDRLSDSCHLRDLRLLRVLILFHSFMMVKDSLLNEICMLNHLRFLRIGTEVKSLPSSFSNLWNLETLLVDNKLSTLVLLPRIWAIVKLRVLCTHACSFFDLDIDEPILIVEDLKLENLRICECCALMLSYSKETEDFFIRFPNLQRLVFDLKESWDYSPELYWFPNLDFLHELETLEVVFESSITNDNGPSAATNWTWDFHFPSNLKILSLLNFPLTSDSLSIIARLPNLEHLFLTRTIIKWGEWNMREEDTLENLKFLMLDNVTLAKWEFGEESFPMLEKLQLWGCHMLEEIPSNFGDIGSLKIIQLVESPQLENSEIKEYVEDIMGWDLEAQFTPPSWRAAAMPSTGSFLLPNASDFNCNNVTEEVQCNKKWDTRSAKSLNCDAQHGYRHPPLMSTRLLFLCQEYSRYPLLILTIRSIESFLGGTFKSIKYRIDELDEEESVI</sequence>
<evidence type="ECO:0000313" key="11">
    <source>
        <dbReference type="Proteomes" id="UP000222542"/>
    </source>
</evidence>
<dbReference type="Pfam" id="PF00931">
    <property type="entry name" value="NB-ARC"/>
    <property type="match status" value="1"/>
</dbReference>
<reference evidence="10 11" key="1">
    <citation type="journal article" date="2014" name="Nat. Genet.">
        <title>Genome sequence of the hot pepper provides insights into the evolution of pungency in Capsicum species.</title>
        <authorList>
            <person name="Kim S."/>
            <person name="Park M."/>
            <person name="Yeom S.I."/>
            <person name="Kim Y.M."/>
            <person name="Lee J.M."/>
            <person name="Lee H.A."/>
            <person name="Seo E."/>
            <person name="Choi J."/>
            <person name="Cheong K."/>
            <person name="Kim K.T."/>
            <person name="Jung K."/>
            <person name="Lee G.W."/>
            <person name="Oh S.K."/>
            <person name="Bae C."/>
            <person name="Kim S.B."/>
            <person name="Lee H.Y."/>
            <person name="Kim S.Y."/>
            <person name="Kim M.S."/>
            <person name="Kang B.C."/>
            <person name="Jo Y.D."/>
            <person name="Yang H.B."/>
            <person name="Jeong H.J."/>
            <person name="Kang W.H."/>
            <person name="Kwon J.K."/>
            <person name="Shin C."/>
            <person name="Lim J.Y."/>
            <person name="Park J.H."/>
            <person name="Huh J.H."/>
            <person name="Kim J.S."/>
            <person name="Kim B.D."/>
            <person name="Cohen O."/>
            <person name="Paran I."/>
            <person name="Suh M.C."/>
            <person name="Lee S.B."/>
            <person name="Kim Y.K."/>
            <person name="Shin Y."/>
            <person name="Noh S.J."/>
            <person name="Park J."/>
            <person name="Seo Y.S."/>
            <person name="Kwon S.Y."/>
            <person name="Kim H.A."/>
            <person name="Park J.M."/>
            <person name="Kim H.J."/>
            <person name="Choi S.B."/>
            <person name="Bosland P.W."/>
            <person name="Reeves G."/>
            <person name="Jo S.H."/>
            <person name="Lee B.W."/>
            <person name="Cho H.T."/>
            <person name="Choi H.S."/>
            <person name="Lee M.S."/>
            <person name="Yu Y."/>
            <person name="Do Choi Y."/>
            <person name="Park B.S."/>
            <person name="van Deynze A."/>
            <person name="Ashrafi H."/>
            <person name="Hill T."/>
            <person name="Kim W.T."/>
            <person name="Pai H.S."/>
            <person name="Ahn H.K."/>
            <person name="Yeam I."/>
            <person name="Giovannoni J.J."/>
            <person name="Rose J.K."/>
            <person name="Sorensen I."/>
            <person name="Lee S.J."/>
            <person name="Kim R.W."/>
            <person name="Choi I.Y."/>
            <person name="Choi B.S."/>
            <person name="Lim J.S."/>
            <person name="Lee Y.H."/>
            <person name="Choi D."/>
        </authorList>
    </citation>
    <scope>NUCLEOTIDE SEQUENCE [LARGE SCALE GENOMIC DNA]</scope>
    <source>
        <strain evidence="11">cv. CM334</strain>
    </source>
</reference>
<keyword evidence="2" id="KW-0433">Leucine-rich repeat</keyword>
<feature type="region of interest" description="Disordered" evidence="8">
    <location>
        <begin position="1"/>
        <end position="27"/>
    </location>
</feature>
<dbReference type="InterPro" id="IPR038005">
    <property type="entry name" value="RX-like_CC"/>
</dbReference>
<dbReference type="EMBL" id="AYRZ02000006">
    <property type="protein sequence ID" value="PHT77851.1"/>
    <property type="molecule type" value="Genomic_DNA"/>
</dbReference>
<evidence type="ECO:0000256" key="3">
    <source>
        <dbReference type="ARBA" id="ARBA00022737"/>
    </source>
</evidence>
<gene>
    <name evidence="10" type="ORF">T459_15903</name>
</gene>
<dbReference type="Gramene" id="PHT77851">
    <property type="protein sequence ID" value="PHT77851"/>
    <property type="gene ID" value="T459_15903"/>
</dbReference>
<dbReference type="InterPro" id="IPR027417">
    <property type="entry name" value="P-loop_NTPase"/>
</dbReference>
<dbReference type="CDD" id="cd14798">
    <property type="entry name" value="RX-CC_like"/>
    <property type="match status" value="1"/>
</dbReference>
<feature type="compositionally biased region" description="Basic and acidic residues" evidence="8">
    <location>
        <begin position="9"/>
        <end position="23"/>
    </location>
</feature>
<keyword evidence="4" id="KW-0547">Nucleotide-binding</keyword>
<keyword evidence="5" id="KW-0611">Plant defense</keyword>
<evidence type="ECO:0000313" key="10">
    <source>
        <dbReference type="EMBL" id="PHT77851.1"/>
    </source>
</evidence>
<evidence type="ECO:0000256" key="2">
    <source>
        <dbReference type="ARBA" id="ARBA00022614"/>
    </source>
</evidence>
<accession>A0A2G2Z7G7</accession>
<evidence type="ECO:0000256" key="4">
    <source>
        <dbReference type="ARBA" id="ARBA00022741"/>
    </source>
</evidence>
<dbReference type="Gene3D" id="3.40.50.300">
    <property type="entry name" value="P-loop containing nucleotide triphosphate hydrolases"/>
    <property type="match status" value="1"/>
</dbReference>
<comment type="caution">
    <text evidence="10">The sequence shown here is derived from an EMBL/GenBank/DDBJ whole genome shotgun (WGS) entry which is preliminary data.</text>
</comment>
<dbReference type="SUPFAM" id="SSF52058">
    <property type="entry name" value="L domain-like"/>
    <property type="match status" value="1"/>
</dbReference>
<organism evidence="10 11">
    <name type="scientific">Capsicum annuum</name>
    <name type="common">Capsicum pepper</name>
    <dbReference type="NCBI Taxonomy" id="4072"/>
    <lineage>
        <taxon>Eukaryota</taxon>
        <taxon>Viridiplantae</taxon>
        <taxon>Streptophyta</taxon>
        <taxon>Embryophyta</taxon>
        <taxon>Tracheophyta</taxon>
        <taxon>Spermatophyta</taxon>
        <taxon>Magnoliopsida</taxon>
        <taxon>eudicotyledons</taxon>
        <taxon>Gunneridae</taxon>
        <taxon>Pentapetalae</taxon>
        <taxon>asterids</taxon>
        <taxon>lamiids</taxon>
        <taxon>Solanales</taxon>
        <taxon>Solanaceae</taxon>
        <taxon>Solanoideae</taxon>
        <taxon>Capsiceae</taxon>
        <taxon>Capsicum</taxon>
    </lineage>
</organism>
<keyword evidence="3" id="KW-0677">Repeat</keyword>
<dbReference type="PANTHER" id="PTHR15140:SF52">
    <property type="entry name" value="LATE BLIGHT RESISTANCE PROTEIN HOMOLOG R1A-4"/>
    <property type="match status" value="1"/>
</dbReference>
<evidence type="ECO:0000256" key="7">
    <source>
        <dbReference type="SAM" id="Coils"/>
    </source>
</evidence>
<dbReference type="GO" id="GO:0005524">
    <property type="term" value="F:ATP binding"/>
    <property type="evidence" value="ECO:0007669"/>
    <property type="project" value="UniProtKB-KW"/>
</dbReference>
<evidence type="ECO:0000259" key="9">
    <source>
        <dbReference type="Pfam" id="PF00931"/>
    </source>
</evidence>
<dbReference type="GO" id="GO:0043531">
    <property type="term" value="F:ADP binding"/>
    <property type="evidence" value="ECO:0007669"/>
    <property type="project" value="InterPro"/>
</dbReference>
<comment type="similarity">
    <text evidence="1">Belongs to the disease resistance NB-LRR family.</text>
</comment>
<dbReference type="InterPro" id="IPR002182">
    <property type="entry name" value="NB-ARC"/>
</dbReference>